<gene>
    <name evidence="1" type="ORF">T01_6273</name>
</gene>
<dbReference type="EMBL" id="JYDH01000007">
    <property type="protein sequence ID" value="KRY41701.1"/>
    <property type="molecule type" value="Genomic_DNA"/>
</dbReference>
<sequence>MINNFVVVLPTSKICIAGVRFSSFFFPHHLFVSVYQDADLNIKRQSLIGNGVVKWVINKKTTSYDKHNTMEYSTVEWTTINKAEHNVEKLLQWCILFLDTYIYAIVEAPPALPRRDCVVESTNYQIKVLCSYSRQIASLQKSIV</sequence>
<dbReference type="AlphaFoldDB" id="A0A0V1BX15"/>
<protein>
    <submittedName>
        <fullName evidence="1">Uncharacterized protein</fullName>
    </submittedName>
</protein>
<keyword evidence="2" id="KW-1185">Reference proteome</keyword>
<dbReference type="InParanoid" id="A0A0V1BX15"/>
<proteinExistence type="predicted"/>
<dbReference type="OrthoDB" id="5920513at2759"/>
<organism evidence="1 2">
    <name type="scientific">Trichinella spiralis</name>
    <name type="common">Trichina worm</name>
    <dbReference type="NCBI Taxonomy" id="6334"/>
    <lineage>
        <taxon>Eukaryota</taxon>
        <taxon>Metazoa</taxon>
        <taxon>Ecdysozoa</taxon>
        <taxon>Nematoda</taxon>
        <taxon>Enoplea</taxon>
        <taxon>Dorylaimia</taxon>
        <taxon>Trichinellida</taxon>
        <taxon>Trichinellidae</taxon>
        <taxon>Trichinella</taxon>
    </lineage>
</organism>
<dbReference type="Proteomes" id="UP000054776">
    <property type="component" value="Unassembled WGS sequence"/>
</dbReference>
<accession>A0A0V1BX15</accession>
<evidence type="ECO:0000313" key="2">
    <source>
        <dbReference type="Proteomes" id="UP000054776"/>
    </source>
</evidence>
<evidence type="ECO:0000313" key="1">
    <source>
        <dbReference type="EMBL" id="KRY41701.1"/>
    </source>
</evidence>
<reference evidence="1 2" key="1">
    <citation type="submission" date="2015-01" db="EMBL/GenBank/DDBJ databases">
        <title>Evolution of Trichinella species and genotypes.</title>
        <authorList>
            <person name="Korhonen P.K."/>
            <person name="Edoardo P."/>
            <person name="Giuseppe L.R."/>
            <person name="Gasser R.B."/>
        </authorList>
    </citation>
    <scope>NUCLEOTIDE SEQUENCE [LARGE SCALE GENOMIC DNA]</scope>
    <source>
        <strain evidence="1">ISS3</strain>
    </source>
</reference>
<comment type="caution">
    <text evidence="1">The sequence shown here is derived from an EMBL/GenBank/DDBJ whole genome shotgun (WGS) entry which is preliminary data.</text>
</comment>
<name>A0A0V1BX15_TRISP</name>